<dbReference type="InterPro" id="IPR051678">
    <property type="entry name" value="AGP_Transferase"/>
</dbReference>
<evidence type="ECO:0000259" key="1">
    <source>
        <dbReference type="Pfam" id="PF01636"/>
    </source>
</evidence>
<dbReference type="PANTHER" id="PTHR21310:SF39">
    <property type="entry name" value="AMINOGLYCOSIDE PHOSPHOTRANSFERASE DOMAIN-CONTAINING PROTEIN"/>
    <property type="match status" value="1"/>
</dbReference>
<dbReference type="Proteomes" id="UP000077248">
    <property type="component" value="Unassembled WGS sequence"/>
</dbReference>
<sequence length="279" mass="31858">MRFTYEKATESQLAKLAGHCDRSNPTRDVLYELSGGRSVIKISDDTVVKCGFGVTQEEARNQLRAYDLIDQTIVRVPRVHRFFEKDGTGYIIMEYVDGKPLNPTEDLRACDGIARALAHFSQIRSDKPGPLGGGLAYGLLWTEGDWISPTTSSDIENYFNTRQLLRHQKLEIKSQNFSLCHLDIAPRNILKLRTGSLCLLDWASAGFYPRFFEICTLRINIWTQKDFNSQVLRLLEALDEHGERQAQLLEKAYYLGQKHIYNLPSSSKRKRKQANIEGV</sequence>
<keyword evidence="3" id="KW-1185">Reference proteome</keyword>
<dbReference type="SUPFAM" id="SSF56112">
    <property type="entry name" value="Protein kinase-like (PK-like)"/>
    <property type="match status" value="1"/>
</dbReference>
<dbReference type="EMBL" id="KV441503">
    <property type="protein sequence ID" value="OAG14011.1"/>
    <property type="molecule type" value="Genomic_DNA"/>
</dbReference>
<gene>
    <name evidence="2" type="ORF">CC77DRAFT_1026082</name>
</gene>
<organism evidence="2 3">
    <name type="scientific">Alternaria alternata</name>
    <name type="common">Alternaria rot fungus</name>
    <name type="synonym">Torula alternata</name>
    <dbReference type="NCBI Taxonomy" id="5599"/>
    <lineage>
        <taxon>Eukaryota</taxon>
        <taxon>Fungi</taxon>
        <taxon>Dikarya</taxon>
        <taxon>Ascomycota</taxon>
        <taxon>Pezizomycotina</taxon>
        <taxon>Dothideomycetes</taxon>
        <taxon>Pleosporomycetidae</taxon>
        <taxon>Pleosporales</taxon>
        <taxon>Pleosporineae</taxon>
        <taxon>Pleosporaceae</taxon>
        <taxon>Alternaria</taxon>
        <taxon>Alternaria sect. Alternaria</taxon>
        <taxon>Alternaria alternata complex</taxon>
    </lineage>
</organism>
<feature type="domain" description="Aminoglycoside phosphotransferase" evidence="1">
    <location>
        <begin position="47"/>
        <end position="241"/>
    </location>
</feature>
<dbReference type="PANTHER" id="PTHR21310">
    <property type="entry name" value="AMINOGLYCOSIDE PHOSPHOTRANSFERASE-RELATED-RELATED"/>
    <property type="match status" value="1"/>
</dbReference>
<dbReference type="VEuPathDB" id="FungiDB:CC77DRAFT_1026082"/>
<dbReference type="RefSeq" id="XP_018379432.1">
    <property type="nucleotide sequence ID" value="XM_018526189.1"/>
</dbReference>
<reference evidence="2 3" key="1">
    <citation type="submission" date="2016-05" db="EMBL/GenBank/DDBJ databases">
        <title>Comparative analysis of secretome profiles of manganese(II)-oxidizing ascomycete fungi.</title>
        <authorList>
            <consortium name="DOE Joint Genome Institute"/>
            <person name="Zeiner C.A."/>
            <person name="Purvine S.O."/>
            <person name="Zink E.M."/>
            <person name="Wu S."/>
            <person name="Pasa-Tolic L."/>
            <person name="Chaput D.L."/>
            <person name="Haridas S."/>
            <person name="Grigoriev I.V."/>
            <person name="Santelli C.M."/>
            <person name="Hansel C.M."/>
        </authorList>
    </citation>
    <scope>NUCLEOTIDE SEQUENCE [LARGE SCALE GENOMIC DNA]</scope>
    <source>
        <strain evidence="2 3">SRC1lrK2f</strain>
    </source>
</reference>
<dbReference type="KEGG" id="aalt:CC77DRAFT_1026082"/>
<dbReference type="Gene3D" id="3.90.1200.10">
    <property type="match status" value="1"/>
</dbReference>
<evidence type="ECO:0000313" key="2">
    <source>
        <dbReference type="EMBL" id="OAG14011.1"/>
    </source>
</evidence>
<protein>
    <recommendedName>
        <fullName evidence="1">Aminoglycoside phosphotransferase domain-containing protein</fullName>
    </recommendedName>
</protein>
<accession>A0A177D3I2</accession>
<dbReference type="AlphaFoldDB" id="A0A177D3I2"/>
<evidence type="ECO:0000313" key="3">
    <source>
        <dbReference type="Proteomes" id="UP000077248"/>
    </source>
</evidence>
<dbReference type="OMA" id="ELRCMDL"/>
<name>A0A177D3I2_ALTAL</name>
<dbReference type="GeneID" id="29111783"/>
<dbReference type="Pfam" id="PF01636">
    <property type="entry name" value="APH"/>
    <property type="match status" value="1"/>
</dbReference>
<proteinExistence type="predicted"/>
<dbReference type="InterPro" id="IPR002575">
    <property type="entry name" value="Aminoglycoside_PTrfase"/>
</dbReference>
<dbReference type="InterPro" id="IPR011009">
    <property type="entry name" value="Kinase-like_dom_sf"/>
</dbReference>